<proteinExistence type="inferred from homology"/>
<dbReference type="GO" id="GO:0007346">
    <property type="term" value="P:regulation of mitotic cell cycle"/>
    <property type="evidence" value="ECO:0007669"/>
    <property type="project" value="TreeGrafter"/>
</dbReference>
<keyword evidence="2" id="KW-0175">Coiled coil</keyword>
<feature type="coiled-coil region" evidence="2">
    <location>
        <begin position="478"/>
        <end position="547"/>
    </location>
</feature>
<organism evidence="3 4">
    <name type="scientific">Opisthorchis viverrini</name>
    <name type="common">Southeast Asian liver fluke</name>
    <dbReference type="NCBI Taxonomy" id="6198"/>
    <lineage>
        <taxon>Eukaryota</taxon>
        <taxon>Metazoa</taxon>
        <taxon>Spiralia</taxon>
        <taxon>Lophotrochozoa</taxon>
        <taxon>Platyhelminthes</taxon>
        <taxon>Trematoda</taxon>
        <taxon>Digenea</taxon>
        <taxon>Opisthorchiida</taxon>
        <taxon>Opisthorchiata</taxon>
        <taxon>Opisthorchiidae</taxon>
        <taxon>Opisthorchis</taxon>
    </lineage>
</organism>
<dbReference type="GO" id="GO:0012505">
    <property type="term" value="C:endomembrane system"/>
    <property type="evidence" value="ECO:0007669"/>
    <property type="project" value="TreeGrafter"/>
</dbReference>
<name>A0A074ZEF1_OPIVI</name>
<evidence type="ECO:0000313" key="4">
    <source>
        <dbReference type="Proteomes" id="UP000054324"/>
    </source>
</evidence>
<dbReference type="GeneID" id="20321191"/>
<dbReference type="Proteomes" id="UP000054324">
    <property type="component" value="Unassembled WGS sequence"/>
</dbReference>
<dbReference type="STRING" id="6198.A0A074ZEF1"/>
<accession>A0A074ZEF1</accession>
<dbReference type="CTD" id="20321191"/>
<dbReference type="EMBL" id="KL596773">
    <property type="protein sequence ID" value="KER25553.1"/>
    <property type="molecule type" value="Genomic_DNA"/>
</dbReference>
<sequence>MFETRMEEWKPYMSCCVGMNDKNKTHPENLGESLGSEYQSVNPLMTAESTVINCLCMLEFGVFALCKEWMLNRRLLQTDYPKRLASVRNKLEQLISADLSVLDLSEHEAPSYLQALQVSQIMGKSDTRRDFFGRASQPVRSWKDIVETYEKHNLHIDRQKLITVSRFVNMGFASKDLRQKVKEQTLNVMKKEEALEKSCKEFGINASEANIKLRLLEESTDVPTLLTNFVESLSDLTCVVDLYAAMKECTHRAFQDEQAQRVNPLPECCPTLRLLIKSGHVHLFTWKMGCEPGKLGADDDFIPALLAEERRRVQQPTVNIVQQTAVDETPVLDLDTSVDIEWGDIDRAEIDFDVIEVEEDAVAQIELDEPVQARNTNIDTNITEGNLHEAVVSGHMARFLLDTIEGRAALLNELVELSSFLTRFTDDLIESQGLNRDDLELADSPTVSTSSVGNFGGSNTIHNMIMQNSPSIIQSVSAKEAAKMLTKVERARAQLTNSSISQLLMIRSKPGYLDRLVGRLTDLRLQVERAKARVAEAQSRIDEATAEQEIQAGALVRYRSRCKQLVQILETELTKICNRQIQIIGQVLDM</sequence>
<dbReference type="Pfam" id="PF05600">
    <property type="entry name" value="CDK5RAP3"/>
    <property type="match status" value="2"/>
</dbReference>
<dbReference type="KEGG" id="ovi:T265_07012"/>
<dbReference type="AlphaFoldDB" id="A0A074ZEF1"/>
<protein>
    <submittedName>
        <fullName evidence="3">Uncharacterized protein</fullName>
    </submittedName>
</protein>
<evidence type="ECO:0000256" key="2">
    <source>
        <dbReference type="SAM" id="Coils"/>
    </source>
</evidence>
<evidence type="ECO:0000256" key="1">
    <source>
        <dbReference type="ARBA" id="ARBA00007478"/>
    </source>
</evidence>
<dbReference type="InterPro" id="IPR008491">
    <property type="entry name" value="CDK5RAP3"/>
</dbReference>
<gene>
    <name evidence="3" type="ORF">T265_07012</name>
</gene>
<comment type="similarity">
    <text evidence="1">Belongs to the CDK5RAP3 family.</text>
</comment>
<dbReference type="OrthoDB" id="340432at2759"/>
<evidence type="ECO:0000313" key="3">
    <source>
        <dbReference type="EMBL" id="KER25553.1"/>
    </source>
</evidence>
<dbReference type="PANTHER" id="PTHR14894:SF0">
    <property type="entry name" value="CDK5 REGULATORY SUBUNIT-ASSOCIATED PROTEIN 3"/>
    <property type="match status" value="1"/>
</dbReference>
<reference evidence="3 4" key="1">
    <citation type="submission" date="2013-11" db="EMBL/GenBank/DDBJ databases">
        <title>Opisthorchis viverrini - life in the bile duct.</title>
        <authorList>
            <person name="Young N.D."/>
            <person name="Nagarajan N."/>
            <person name="Lin S.J."/>
            <person name="Korhonen P.K."/>
            <person name="Jex A.R."/>
            <person name="Hall R.S."/>
            <person name="Safavi-Hemami H."/>
            <person name="Kaewkong W."/>
            <person name="Bertrand D."/>
            <person name="Gao S."/>
            <person name="Seet Q."/>
            <person name="Wongkham S."/>
            <person name="Teh B.T."/>
            <person name="Wongkham C."/>
            <person name="Intapan P.M."/>
            <person name="Maleewong W."/>
            <person name="Yang X."/>
            <person name="Hu M."/>
            <person name="Wang Z."/>
            <person name="Hofmann A."/>
            <person name="Sternberg P.W."/>
            <person name="Tan P."/>
            <person name="Wang J."/>
            <person name="Gasser R.B."/>
        </authorList>
    </citation>
    <scope>NUCLEOTIDE SEQUENCE [LARGE SCALE GENOMIC DNA]</scope>
</reference>
<keyword evidence="4" id="KW-1185">Reference proteome</keyword>
<dbReference type="RefSeq" id="XP_009170697.1">
    <property type="nucleotide sequence ID" value="XM_009172433.1"/>
</dbReference>
<dbReference type="PANTHER" id="PTHR14894">
    <property type="entry name" value="CDK5 REGULATORY SUBUNIT-ASSOCIATED PROTEIN 3"/>
    <property type="match status" value="1"/>
</dbReference>